<gene>
    <name evidence="2" type="ORF">M4V62_23425</name>
</gene>
<accession>A0ABY4PXE9</accession>
<dbReference type="NCBIfam" id="TIGR00167">
    <property type="entry name" value="cbbA"/>
    <property type="match status" value="1"/>
</dbReference>
<dbReference type="EMBL" id="CP097289">
    <property type="protein sequence ID" value="UQT57805.1"/>
    <property type="molecule type" value="Genomic_DNA"/>
</dbReference>
<dbReference type="SUPFAM" id="SSF51569">
    <property type="entry name" value="Aldolase"/>
    <property type="match status" value="1"/>
</dbReference>
<dbReference type="PANTHER" id="PTHR30304">
    <property type="entry name" value="D-TAGATOSE-1,6-BISPHOSPHATE ALDOLASE"/>
    <property type="match status" value="1"/>
</dbReference>
<organism evidence="2 3">
    <name type="scientific">Streptomyces durmitorensis</name>
    <dbReference type="NCBI Taxonomy" id="319947"/>
    <lineage>
        <taxon>Bacteria</taxon>
        <taxon>Bacillati</taxon>
        <taxon>Actinomycetota</taxon>
        <taxon>Actinomycetes</taxon>
        <taxon>Kitasatosporales</taxon>
        <taxon>Streptomycetaceae</taxon>
        <taxon>Streptomyces</taxon>
    </lineage>
</organism>
<dbReference type="InterPro" id="IPR000771">
    <property type="entry name" value="FBA_II"/>
</dbReference>
<evidence type="ECO:0000256" key="1">
    <source>
        <dbReference type="ARBA" id="ARBA00001947"/>
    </source>
</evidence>
<dbReference type="RefSeq" id="WP_249589190.1">
    <property type="nucleotide sequence ID" value="NZ_BAAAQL010000046.1"/>
</dbReference>
<dbReference type="PANTHER" id="PTHR30304:SF0">
    <property type="entry name" value="D-TAGATOSE-1,6-BISPHOSPHATE ALDOLASE SUBUNIT GATY-RELATED"/>
    <property type="match status" value="1"/>
</dbReference>
<evidence type="ECO:0000313" key="3">
    <source>
        <dbReference type="Proteomes" id="UP000829992"/>
    </source>
</evidence>
<dbReference type="InterPro" id="IPR013785">
    <property type="entry name" value="Aldolase_TIM"/>
</dbReference>
<reference evidence="2 3" key="1">
    <citation type="submission" date="2022-05" db="EMBL/GenBank/DDBJ databases">
        <authorList>
            <person name="Zhou X."/>
            <person name="Li K."/>
            <person name="Man Y."/>
        </authorList>
    </citation>
    <scope>NUCLEOTIDE SEQUENCE [LARGE SCALE GENOMIC DNA]</scope>
    <source>
        <strain evidence="2 3">MS405</strain>
    </source>
</reference>
<dbReference type="PIRSF" id="PIRSF001359">
    <property type="entry name" value="F_bP_aldolase_II"/>
    <property type="match status" value="1"/>
</dbReference>
<dbReference type="Gene3D" id="3.20.20.70">
    <property type="entry name" value="Aldolase class I"/>
    <property type="match status" value="1"/>
</dbReference>
<dbReference type="PROSITE" id="PS00806">
    <property type="entry name" value="ALDOLASE_CLASS_II_2"/>
    <property type="match status" value="1"/>
</dbReference>
<name>A0ABY4PXE9_9ACTN</name>
<dbReference type="CDD" id="cd00947">
    <property type="entry name" value="TBP_aldolase_IIB"/>
    <property type="match status" value="1"/>
</dbReference>
<proteinExistence type="predicted"/>
<protein>
    <submittedName>
        <fullName evidence="2">Class II fructose-bisphosphate aldolase family protein</fullName>
    </submittedName>
</protein>
<dbReference type="InterPro" id="IPR050246">
    <property type="entry name" value="Class_II_FBP_aldolase"/>
</dbReference>
<sequence>MPLVSTGDLVADARTAGRGVAAFNVITLEHAEAIAAGAEQAGSPAILQISENAVKFHGGNLSAIAAAAAAVAKSSSSPLSLHLDHVTDPELMRAAHPDGFSSVMFDASKLPYGENVKATADAVRWGHERGIWIEAELGKVGGKEGEAPLDAHAPGVRTDPTEAASYVSDTGVDALAVAVGSSHAMTSRTATLDHELIAALTAAVPVPLVLHGSSGVPDNEIRAAIAAGMVKINVGTALNTAFTGAVREYLTTHEQGVDPRKYLAPAREAMAGTVAGFLGLLKPQE</sequence>
<dbReference type="Pfam" id="PF01116">
    <property type="entry name" value="F_bP_aldolase"/>
    <property type="match status" value="1"/>
</dbReference>
<dbReference type="Proteomes" id="UP000829992">
    <property type="component" value="Chromosome"/>
</dbReference>
<evidence type="ECO:0000313" key="2">
    <source>
        <dbReference type="EMBL" id="UQT57805.1"/>
    </source>
</evidence>
<comment type="cofactor">
    <cofactor evidence="1">
        <name>Zn(2+)</name>
        <dbReference type="ChEBI" id="CHEBI:29105"/>
    </cofactor>
</comment>
<keyword evidence="3" id="KW-1185">Reference proteome</keyword>